<evidence type="ECO:0000313" key="1">
    <source>
        <dbReference type="EMBL" id="PIP16994.1"/>
    </source>
</evidence>
<organism evidence="1 2">
    <name type="scientific">Candidatus Portnoybacteria bacterium CG23_combo_of_CG06-09_8_20_14_all_37_13</name>
    <dbReference type="NCBI Taxonomy" id="1974819"/>
    <lineage>
        <taxon>Bacteria</taxon>
        <taxon>Candidatus Portnoyibacteriota</taxon>
    </lineage>
</organism>
<dbReference type="Proteomes" id="UP000231480">
    <property type="component" value="Unassembled WGS sequence"/>
</dbReference>
<comment type="caution">
    <text evidence="1">The sequence shown here is derived from an EMBL/GenBank/DDBJ whole genome shotgun (WGS) entry which is preliminary data.</text>
</comment>
<sequence>MNQEYIDAGNIMWKYKKPKHIGHKFGFKRCMIRRLGKDTIIYVAGESLSPEDDNYGKEIFKKIHQ</sequence>
<proteinExistence type="predicted"/>
<dbReference type="AlphaFoldDB" id="A0A2G9YCQ2"/>
<name>A0A2G9YCQ2_9BACT</name>
<reference evidence="1 2" key="1">
    <citation type="submission" date="2017-09" db="EMBL/GenBank/DDBJ databases">
        <title>Depth-based differentiation of microbial function through sediment-hosted aquifers and enrichment of novel symbionts in the deep terrestrial subsurface.</title>
        <authorList>
            <person name="Probst A.J."/>
            <person name="Ladd B."/>
            <person name="Jarett J.K."/>
            <person name="Geller-Mcgrath D.E."/>
            <person name="Sieber C.M."/>
            <person name="Emerson J.B."/>
            <person name="Anantharaman K."/>
            <person name="Thomas B.C."/>
            <person name="Malmstrom R."/>
            <person name="Stieglmeier M."/>
            <person name="Klingl A."/>
            <person name="Woyke T."/>
            <person name="Ryan C.M."/>
            <person name="Banfield J.F."/>
        </authorList>
    </citation>
    <scope>NUCLEOTIDE SEQUENCE [LARGE SCALE GENOMIC DNA]</scope>
    <source>
        <strain evidence="1">CG23_combo_of_CG06-09_8_20_14_all_37_13</strain>
    </source>
</reference>
<protein>
    <submittedName>
        <fullName evidence="1">Uncharacterized protein</fullName>
    </submittedName>
</protein>
<dbReference type="EMBL" id="PCRH01000053">
    <property type="protein sequence ID" value="PIP16994.1"/>
    <property type="molecule type" value="Genomic_DNA"/>
</dbReference>
<gene>
    <name evidence="1" type="ORF">COX44_02400</name>
</gene>
<accession>A0A2G9YCQ2</accession>
<evidence type="ECO:0000313" key="2">
    <source>
        <dbReference type="Proteomes" id="UP000231480"/>
    </source>
</evidence>